<dbReference type="AlphaFoldDB" id="A0AAV7GDJ1"/>
<dbReference type="Proteomes" id="UP000775213">
    <property type="component" value="Unassembled WGS sequence"/>
</dbReference>
<keyword evidence="4" id="KW-1185">Reference proteome</keyword>
<feature type="compositionally biased region" description="Basic and acidic residues" evidence="2">
    <location>
        <begin position="10"/>
        <end position="32"/>
    </location>
</feature>
<feature type="compositionally biased region" description="Low complexity" evidence="2">
    <location>
        <begin position="378"/>
        <end position="388"/>
    </location>
</feature>
<sequence>MGDPASSKIPSEDRPAQRSEVPKRAQKAPKADDVISTVTEDSFISFRKKFYFPNDLVMKVPARTDRACFPPPGYVTVYEFSLRAGLRFPPSSKLIDILMICGVCLSQFSYRAMSIVMGLIMLFKDRRVVLSSECLSRMGRLFSDAQGRISFRSKWLDIRTRDPSKGWISNFFYVQNDWGLQETWGKLKELHVPLHIGAEDLLRILKLPDLDALHYEVRYLSRYVDEEYLFKVGLSTQAGRSHAQMLKKSARVSEVVPQKNHSKRPGSEEELVEAQATIKQQEKAQQVLEAENERLQSVLSEKEAQQLPSAVIEEFKKSYAFKIIIEDHIQEARSHIYDVEVKALEAECTEDGFIRGFMKGVRTVHRKTGAEIEGLTPSQASGDASSDSGGEELESELQRAFALEEDEDDVEIL</sequence>
<reference evidence="3 4" key="1">
    <citation type="journal article" date="2021" name="Hortic Res">
        <title>Chromosome-scale assembly of the Dendrobium chrysotoxum genome enhances the understanding of orchid evolution.</title>
        <authorList>
            <person name="Zhang Y."/>
            <person name="Zhang G.Q."/>
            <person name="Zhang D."/>
            <person name="Liu X.D."/>
            <person name="Xu X.Y."/>
            <person name="Sun W.H."/>
            <person name="Yu X."/>
            <person name="Zhu X."/>
            <person name="Wang Z.W."/>
            <person name="Zhao X."/>
            <person name="Zhong W.Y."/>
            <person name="Chen H."/>
            <person name="Yin W.L."/>
            <person name="Huang T."/>
            <person name="Niu S.C."/>
            <person name="Liu Z.J."/>
        </authorList>
    </citation>
    <scope>NUCLEOTIDE SEQUENCE [LARGE SCALE GENOMIC DNA]</scope>
    <source>
        <strain evidence="3">Lindl</strain>
    </source>
</reference>
<organism evidence="3 4">
    <name type="scientific">Dendrobium chrysotoxum</name>
    <name type="common">Orchid</name>
    <dbReference type="NCBI Taxonomy" id="161865"/>
    <lineage>
        <taxon>Eukaryota</taxon>
        <taxon>Viridiplantae</taxon>
        <taxon>Streptophyta</taxon>
        <taxon>Embryophyta</taxon>
        <taxon>Tracheophyta</taxon>
        <taxon>Spermatophyta</taxon>
        <taxon>Magnoliopsida</taxon>
        <taxon>Liliopsida</taxon>
        <taxon>Asparagales</taxon>
        <taxon>Orchidaceae</taxon>
        <taxon>Epidendroideae</taxon>
        <taxon>Malaxideae</taxon>
        <taxon>Dendrobiinae</taxon>
        <taxon>Dendrobium</taxon>
    </lineage>
</organism>
<name>A0AAV7GDJ1_DENCH</name>
<feature type="region of interest" description="Disordered" evidence="2">
    <location>
        <begin position="369"/>
        <end position="413"/>
    </location>
</feature>
<evidence type="ECO:0000256" key="2">
    <source>
        <dbReference type="SAM" id="MobiDB-lite"/>
    </source>
</evidence>
<feature type="compositionally biased region" description="Acidic residues" evidence="2">
    <location>
        <begin position="403"/>
        <end position="413"/>
    </location>
</feature>
<accession>A0AAV7GDJ1</accession>
<evidence type="ECO:0000313" key="3">
    <source>
        <dbReference type="EMBL" id="KAH0454227.1"/>
    </source>
</evidence>
<dbReference type="EMBL" id="JAGFBR010000015">
    <property type="protein sequence ID" value="KAH0454227.1"/>
    <property type="molecule type" value="Genomic_DNA"/>
</dbReference>
<protein>
    <submittedName>
        <fullName evidence="3">Uncharacterized protein</fullName>
    </submittedName>
</protein>
<evidence type="ECO:0000313" key="4">
    <source>
        <dbReference type="Proteomes" id="UP000775213"/>
    </source>
</evidence>
<gene>
    <name evidence="3" type="ORF">IEQ34_016151</name>
</gene>
<keyword evidence="1" id="KW-0175">Coiled coil</keyword>
<evidence type="ECO:0000256" key="1">
    <source>
        <dbReference type="SAM" id="Coils"/>
    </source>
</evidence>
<comment type="caution">
    <text evidence="3">The sequence shown here is derived from an EMBL/GenBank/DDBJ whole genome shotgun (WGS) entry which is preliminary data.</text>
</comment>
<feature type="coiled-coil region" evidence="1">
    <location>
        <begin position="271"/>
        <end position="305"/>
    </location>
</feature>
<proteinExistence type="predicted"/>
<feature type="region of interest" description="Disordered" evidence="2">
    <location>
        <begin position="1"/>
        <end position="32"/>
    </location>
</feature>